<dbReference type="EMBL" id="JADGJW010000646">
    <property type="protein sequence ID" value="KAJ3214143.1"/>
    <property type="molecule type" value="Genomic_DNA"/>
</dbReference>
<gene>
    <name evidence="1" type="ORF">HK099_007009</name>
</gene>
<sequence length="248" mass="28337">MLVSGNPHLQNTTMSDLKKKAIYWRKKFDNLNCDDINTEKVHENGGWCLKDDPSSDKAAWMGARPALHHVPVDHGVASTVAKHLTSGNTREISLIDIGAGVGQYGRYFKRNCPTINYKGFDGAGNVEQFTDNFLTWIDVTDPAFDTIGEYTADWIMSLEVGEHIPSSGTDNFISLLDRHSRKGVILSWAVVGQHGHSHINNKDNDEVIKLFKERGYYQDDWTRKFQEEAREKAKYWWFKKTILVFKKN</sequence>
<accession>A0AAD5XTX6</accession>
<evidence type="ECO:0000313" key="2">
    <source>
        <dbReference type="Proteomes" id="UP001211065"/>
    </source>
</evidence>
<dbReference type="InterPro" id="IPR029063">
    <property type="entry name" value="SAM-dependent_MTases_sf"/>
</dbReference>
<dbReference type="AlphaFoldDB" id="A0AAD5XTX6"/>
<proteinExistence type="predicted"/>
<organism evidence="1 2">
    <name type="scientific">Clydaea vesicula</name>
    <dbReference type="NCBI Taxonomy" id="447962"/>
    <lineage>
        <taxon>Eukaryota</taxon>
        <taxon>Fungi</taxon>
        <taxon>Fungi incertae sedis</taxon>
        <taxon>Chytridiomycota</taxon>
        <taxon>Chytridiomycota incertae sedis</taxon>
        <taxon>Chytridiomycetes</taxon>
        <taxon>Lobulomycetales</taxon>
        <taxon>Lobulomycetaceae</taxon>
        <taxon>Clydaea</taxon>
    </lineage>
</organism>
<reference evidence="1" key="1">
    <citation type="submission" date="2020-05" db="EMBL/GenBank/DDBJ databases">
        <title>Phylogenomic resolution of chytrid fungi.</title>
        <authorList>
            <person name="Stajich J.E."/>
            <person name="Amses K."/>
            <person name="Simmons R."/>
            <person name="Seto K."/>
            <person name="Myers J."/>
            <person name="Bonds A."/>
            <person name="Quandt C.A."/>
            <person name="Barry K."/>
            <person name="Liu P."/>
            <person name="Grigoriev I."/>
            <person name="Longcore J.E."/>
            <person name="James T.Y."/>
        </authorList>
    </citation>
    <scope>NUCLEOTIDE SEQUENCE</scope>
    <source>
        <strain evidence="1">JEL0476</strain>
    </source>
</reference>
<protein>
    <submittedName>
        <fullName evidence="1">Uncharacterized protein</fullName>
    </submittedName>
</protein>
<dbReference type="Gene3D" id="3.40.50.150">
    <property type="entry name" value="Vaccinia Virus protein VP39"/>
    <property type="match status" value="1"/>
</dbReference>
<keyword evidence="2" id="KW-1185">Reference proteome</keyword>
<dbReference type="SUPFAM" id="SSF53335">
    <property type="entry name" value="S-adenosyl-L-methionine-dependent methyltransferases"/>
    <property type="match status" value="1"/>
</dbReference>
<comment type="caution">
    <text evidence="1">The sequence shown here is derived from an EMBL/GenBank/DDBJ whole genome shotgun (WGS) entry which is preliminary data.</text>
</comment>
<dbReference type="Proteomes" id="UP001211065">
    <property type="component" value="Unassembled WGS sequence"/>
</dbReference>
<name>A0AAD5XTX6_9FUNG</name>
<evidence type="ECO:0000313" key="1">
    <source>
        <dbReference type="EMBL" id="KAJ3214143.1"/>
    </source>
</evidence>